<organism evidence="1 2">
    <name type="scientific">Entomophthora muscae</name>
    <dbReference type="NCBI Taxonomy" id="34485"/>
    <lineage>
        <taxon>Eukaryota</taxon>
        <taxon>Fungi</taxon>
        <taxon>Fungi incertae sedis</taxon>
        <taxon>Zoopagomycota</taxon>
        <taxon>Entomophthoromycotina</taxon>
        <taxon>Entomophthoromycetes</taxon>
        <taxon>Entomophthorales</taxon>
        <taxon>Entomophthoraceae</taxon>
        <taxon>Entomophthora</taxon>
    </lineage>
</organism>
<proteinExistence type="predicted"/>
<keyword evidence="2" id="KW-1185">Reference proteome</keyword>
<reference evidence="1" key="1">
    <citation type="submission" date="2022-04" db="EMBL/GenBank/DDBJ databases">
        <title>Genome of the entomopathogenic fungus Entomophthora muscae.</title>
        <authorList>
            <person name="Elya C."/>
            <person name="Lovett B.R."/>
            <person name="Lee E."/>
            <person name="Macias A.M."/>
            <person name="Hajek A.E."/>
            <person name="De Bivort B.L."/>
            <person name="Kasson M.T."/>
            <person name="De Fine Licht H.H."/>
            <person name="Stajich J.E."/>
        </authorList>
    </citation>
    <scope>NUCLEOTIDE SEQUENCE</scope>
    <source>
        <strain evidence="1">Berkeley</strain>
    </source>
</reference>
<dbReference type="EMBL" id="QTSX02001034">
    <property type="protein sequence ID" value="KAJ9083332.1"/>
    <property type="molecule type" value="Genomic_DNA"/>
</dbReference>
<accession>A0ACC2U8U2</accession>
<evidence type="ECO:0000313" key="2">
    <source>
        <dbReference type="Proteomes" id="UP001165960"/>
    </source>
</evidence>
<comment type="caution">
    <text evidence="1">The sequence shown here is derived from an EMBL/GenBank/DDBJ whole genome shotgun (WGS) entry which is preliminary data.</text>
</comment>
<dbReference type="Proteomes" id="UP001165960">
    <property type="component" value="Unassembled WGS sequence"/>
</dbReference>
<evidence type="ECO:0000313" key="1">
    <source>
        <dbReference type="EMBL" id="KAJ9083332.1"/>
    </source>
</evidence>
<gene>
    <name evidence="1" type="ORF">DSO57_1035740</name>
</gene>
<name>A0ACC2U8U2_9FUNG</name>
<protein>
    <submittedName>
        <fullName evidence="1">Uncharacterized protein</fullName>
    </submittedName>
</protein>
<sequence length="131" mass="14369">MEAPPTPKPEHIPSSPGLVPPSIKQYASIAYITLAGLVNTTVPFTGPWSLVGRSASYLVKLAPLLWWVFPSSQKSKLVAETNGTPNRMCVRNSFSELANQVSSISHKKEVETVPNFFDLVDKGPTNFKDRD</sequence>